<keyword evidence="13" id="KW-0479">Metal-binding</keyword>
<evidence type="ECO:0000256" key="11">
    <source>
        <dbReference type="PIRSR" id="PIRSR001415-1"/>
    </source>
</evidence>
<evidence type="ECO:0000256" key="14">
    <source>
        <dbReference type="RuleBase" id="RU000515"/>
    </source>
</evidence>
<accession>D2NS38</accession>
<evidence type="ECO:0000256" key="9">
    <source>
        <dbReference type="ARBA" id="ARBA00025628"/>
    </source>
</evidence>
<evidence type="ECO:0000256" key="13">
    <source>
        <dbReference type="PIRSR" id="PIRSR001415-5"/>
    </source>
</evidence>
<comment type="function">
    <text evidence="9">Catalyzes an early step in the biosynthesis of tetrapyrroles. Binds two molecules of 5-aminolevulinate per subunit, each at a distinct site, and catalyzes their condensation to form porphobilinogen.</text>
</comment>
<dbReference type="EC" id="4.2.1.24" evidence="4 14"/>
<dbReference type="CDD" id="cd00384">
    <property type="entry name" value="ALAD_PBGS"/>
    <property type="match status" value="1"/>
</dbReference>
<dbReference type="InterPro" id="IPR001731">
    <property type="entry name" value="ALAD"/>
</dbReference>
<name>D2NS38_ROTMD</name>
<evidence type="ECO:0000256" key="4">
    <source>
        <dbReference type="ARBA" id="ARBA00012053"/>
    </source>
</evidence>
<dbReference type="AlphaFoldDB" id="D2NS38"/>
<feature type="active site" description="Schiff-base intermediate with substrate" evidence="11">
    <location>
        <position position="243"/>
    </location>
</feature>
<keyword evidence="17" id="KW-1185">Reference proteome</keyword>
<keyword evidence="8 14" id="KW-0627">Porphyrin biosynthesis</keyword>
<feature type="binding site" evidence="12">
    <location>
        <position position="264"/>
    </location>
    <ligand>
        <name>5-aminolevulinate</name>
        <dbReference type="ChEBI" id="CHEBI:356416"/>
        <label>1</label>
    </ligand>
</feature>
<feature type="binding site" evidence="12">
    <location>
        <position position="321"/>
    </location>
    <ligand>
        <name>5-aminolevulinate</name>
        <dbReference type="ChEBI" id="CHEBI:356416"/>
        <label>2</label>
    </ligand>
</feature>
<dbReference type="PANTHER" id="PTHR11458:SF0">
    <property type="entry name" value="DELTA-AMINOLEVULINIC ACID DEHYDRATASE"/>
    <property type="match status" value="1"/>
</dbReference>
<dbReference type="PRINTS" id="PR00144">
    <property type="entry name" value="DALDHYDRTASE"/>
</dbReference>
<reference evidence="17" key="1">
    <citation type="submission" date="2009-07" db="EMBL/GenBank/DDBJ databases">
        <title>Complete genome sequence of Rothia mucilaginosa DJ.</title>
        <authorList>
            <person name="Yamane K."/>
            <person name="Nambu T."/>
            <person name="Mashimo C."/>
            <person name="Sugimori C."/>
            <person name="Yamanaka T."/>
            <person name="Leung K."/>
            <person name="Fukushima H."/>
        </authorList>
    </citation>
    <scope>NUCLEOTIDE SEQUENCE [LARGE SCALE GENOMIC DNA]</scope>
    <source>
        <strain evidence="17">DY-18</strain>
    </source>
</reference>
<evidence type="ECO:0000256" key="10">
    <source>
        <dbReference type="ARBA" id="ARBA00047651"/>
    </source>
</evidence>
<dbReference type="GO" id="GO:0006782">
    <property type="term" value="P:protoporphyrinogen IX biosynthetic process"/>
    <property type="evidence" value="ECO:0007669"/>
    <property type="project" value="UniProtKB-UniPathway"/>
</dbReference>
<dbReference type="HOGENOM" id="CLU_035731_0_0_11"/>
<evidence type="ECO:0000256" key="12">
    <source>
        <dbReference type="PIRSR" id="PIRSR001415-2"/>
    </source>
</evidence>
<keyword evidence="13" id="KW-0460">Magnesium</keyword>
<comment type="similarity">
    <text evidence="2 15">Belongs to the ALAD family.</text>
</comment>
<dbReference type="GO" id="GO:0004655">
    <property type="term" value="F:porphobilinogen synthase activity"/>
    <property type="evidence" value="ECO:0007669"/>
    <property type="project" value="UniProtKB-EC"/>
</dbReference>
<keyword evidence="6" id="KW-0350">Heme biosynthesis</keyword>
<evidence type="ECO:0000256" key="3">
    <source>
        <dbReference type="ARBA" id="ARBA00011823"/>
    </source>
</evidence>
<protein>
    <recommendedName>
        <fullName evidence="5 14">Delta-aminolevulinic acid dehydratase</fullName>
        <ecNumber evidence="4 14">4.2.1.24</ecNumber>
    </recommendedName>
</protein>
<feature type="binding site" evidence="12">
    <location>
        <position position="253"/>
    </location>
    <ligand>
        <name>5-aminolevulinate</name>
        <dbReference type="ChEBI" id="CHEBI:356416"/>
        <label>1</label>
    </ligand>
</feature>
<dbReference type="KEGG" id="rmu:RMDY18_06320"/>
<feature type="binding site" evidence="12">
    <location>
        <position position="360"/>
    </location>
    <ligand>
        <name>5-aminolevulinate</name>
        <dbReference type="ChEBI" id="CHEBI:356416"/>
        <label>2</label>
    </ligand>
</feature>
<comment type="catalytic activity">
    <reaction evidence="10 14">
        <text>2 5-aminolevulinate = porphobilinogen + 2 H2O + H(+)</text>
        <dbReference type="Rhea" id="RHEA:24064"/>
        <dbReference type="ChEBI" id="CHEBI:15377"/>
        <dbReference type="ChEBI" id="CHEBI:15378"/>
        <dbReference type="ChEBI" id="CHEBI:58126"/>
        <dbReference type="ChEBI" id="CHEBI:356416"/>
        <dbReference type="EC" id="4.2.1.24"/>
    </reaction>
</comment>
<dbReference type="Pfam" id="PF00490">
    <property type="entry name" value="ALAD"/>
    <property type="match status" value="1"/>
</dbReference>
<comment type="pathway">
    <text evidence="1">Porphyrin-containing compound metabolism; protoporphyrin-IX biosynthesis; coproporphyrinogen-III from 5-aminolevulinate: step 1/4.</text>
</comment>
<dbReference type="UniPathway" id="UPA00251">
    <property type="reaction ID" value="UER00318"/>
</dbReference>
<dbReference type="GO" id="GO:0008270">
    <property type="term" value="F:zinc ion binding"/>
    <property type="evidence" value="ECO:0007669"/>
    <property type="project" value="TreeGrafter"/>
</dbReference>
<dbReference type="PANTHER" id="PTHR11458">
    <property type="entry name" value="DELTA-AMINOLEVULINIC ACID DEHYDRATASE"/>
    <property type="match status" value="1"/>
</dbReference>
<evidence type="ECO:0000256" key="1">
    <source>
        <dbReference type="ARBA" id="ARBA00004694"/>
    </source>
</evidence>
<feature type="binding site" evidence="13">
    <location>
        <position position="280"/>
    </location>
    <ligand>
        <name>Mg(2+)</name>
        <dbReference type="ChEBI" id="CHEBI:18420"/>
    </ligand>
</feature>
<gene>
    <name evidence="16" type="ordered locus">RMDY18_06320</name>
</gene>
<evidence type="ECO:0000256" key="2">
    <source>
        <dbReference type="ARBA" id="ARBA00008055"/>
    </source>
</evidence>
<proteinExistence type="inferred from homology"/>
<dbReference type="PROSITE" id="PS00169">
    <property type="entry name" value="D_ALA_DEHYDRATASE"/>
    <property type="match status" value="1"/>
</dbReference>
<dbReference type="NCBIfam" id="NF006762">
    <property type="entry name" value="PRK09283.1"/>
    <property type="match status" value="1"/>
</dbReference>
<keyword evidence="7 14" id="KW-0456">Lyase</keyword>
<dbReference type="InterPro" id="IPR030656">
    <property type="entry name" value="ALAD_AS"/>
</dbReference>
<dbReference type="SMART" id="SM01004">
    <property type="entry name" value="ALAD"/>
    <property type="match status" value="1"/>
</dbReference>
<dbReference type="eggNOG" id="COG0113">
    <property type="taxonomic scope" value="Bacteria"/>
</dbReference>
<reference evidence="16 17" key="3">
    <citation type="journal article" date="2010" name="Sequencing">
        <title>Complete Genome Sequence of Rothia mucilaginosa DY-18: A Clinical Isolate with Dense Meshwork-Like Structures from a Persistent Apical Periodontitis Lesion.</title>
        <authorList>
            <person name="Yamane K."/>
            <person name="Nambu T."/>
            <person name="Yamanaka T."/>
            <person name="Mashimo C."/>
            <person name="Sugimori C."/>
            <person name="Leung K.-P."/>
            <person name="Fukushima H."/>
        </authorList>
    </citation>
    <scope>NUCLEOTIDE SEQUENCE [LARGE SCALE GENOMIC DNA]</scope>
    <source>
        <strain evidence="16 17">DY-18</strain>
    </source>
</reference>
<evidence type="ECO:0000256" key="6">
    <source>
        <dbReference type="ARBA" id="ARBA00023133"/>
    </source>
</evidence>
<organism evidence="16 17">
    <name type="scientific">Rothia mucilaginosa (strain DY-18)</name>
    <name type="common">Stomatococcus mucilaginosus</name>
    <dbReference type="NCBI Taxonomy" id="680646"/>
    <lineage>
        <taxon>Bacteria</taxon>
        <taxon>Bacillati</taxon>
        <taxon>Actinomycetota</taxon>
        <taxon>Actinomycetes</taxon>
        <taxon>Micrococcales</taxon>
        <taxon>Micrococcaceae</taxon>
        <taxon>Rothia</taxon>
    </lineage>
</organism>
<dbReference type="PIRSF" id="PIRSF001415">
    <property type="entry name" value="Porphbilin_synth"/>
    <property type="match status" value="1"/>
</dbReference>
<comment type="subunit">
    <text evidence="3 14">Homooctamer.</text>
</comment>
<dbReference type="InterPro" id="IPR013785">
    <property type="entry name" value="Aldolase_TIM"/>
</dbReference>
<dbReference type="STRING" id="680646.RMDY18_06320"/>
<evidence type="ECO:0000313" key="17">
    <source>
        <dbReference type="Proteomes" id="UP000001883"/>
    </source>
</evidence>
<evidence type="ECO:0000256" key="8">
    <source>
        <dbReference type="ARBA" id="ARBA00023244"/>
    </source>
</evidence>
<dbReference type="EMBL" id="AP011540">
    <property type="protein sequence ID" value="BAI64464.1"/>
    <property type="molecule type" value="Genomic_DNA"/>
</dbReference>
<dbReference type="GO" id="GO:0005829">
    <property type="term" value="C:cytosol"/>
    <property type="evidence" value="ECO:0007669"/>
    <property type="project" value="TreeGrafter"/>
</dbReference>
<feature type="active site" description="Schiff-base intermediate with substrate" evidence="11">
    <location>
        <position position="295"/>
    </location>
</feature>
<reference evidence="16 17" key="2">
    <citation type="journal article" date="2010" name="J Osaka Dent Univ">
        <title>Isolation and identification of Rothia mucilaginosa from persistent apical periodontitis lesions.</title>
        <authorList>
            <person name="Yamane K."/>
            <person name="Yoshida M."/>
            <person name="Fujihira T."/>
            <person name="Baba T."/>
            <person name="Tsuji N."/>
            <person name="Hayashi H."/>
            <person name="Sugimori C."/>
            <person name="Yamanaka T."/>
            <person name="Mashimo C."/>
            <person name="Nambu T."/>
            <person name="Kawai H."/>
            <person name="Fukushima H."/>
        </authorList>
    </citation>
    <scope>NUCLEOTIDE SEQUENCE [LARGE SCALE GENOMIC DNA]</scope>
    <source>
        <strain evidence="16 17">DY-18</strain>
    </source>
</reference>
<evidence type="ECO:0000313" key="16">
    <source>
        <dbReference type="EMBL" id="BAI64464.1"/>
    </source>
</evidence>
<dbReference type="SUPFAM" id="SSF51569">
    <property type="entry name" value="Aldolase"/>
    <property type="match status" value="1"/>
</dbReference>
<dbReference type="FunFam" id="3.20.20.70:FF:000019">
    <property type="entry name" value="Delta-aminolevulinic acid dehydratase"/>
    <property type="match status" value="1"/>
</dbReference>
<sequence>MPCPEPAPRAGRFALPPGFGARRCIPHLLRPHIFIEFSGEIMNLTRRPRRLRTTAAMRSLVAETTLRPSQLIQVFFVRDGITEPQPIRSMPGQYQHTLESIIPAVREAYEAGIRCIDLFGIPRDEDKDEVGSTAWDPQGILNRAIAVCREEFGDDLVVMADTCLDEFTSHGHCGVLVDDGHGTLVVDNDETVELYCKMAVSQARAGAHTVSPSGMMDGQIAAMRAALDEAGFEDVSILAYSAKYASAFFGPFRDAVESTFKGDRKTYQQDPANRRESLLEVRADLEEGADMVMVKPAGSYLDIVREVAEFSPVPVAAYQVSGEYAMIEAAAANGWIDRKAVVLESLRSIHRAGADVILTYYGTEAAGWLRELDA</sequence>
<dbReference type="Gene3D" id="3.20.20.70">
    <property type="entry name" value="Aldolase class I"/>
    <property type="match status" value="1"/>
</dbReference>
<evidence type="ECO:0000256" key="5">
    <source>
        <dbReference type="ARBA" id="ARBA00020771"/>
    </source>
</evidence>
<evidence type="ECO:0000256" key="7">
    <source>
        <dbReference type="ARBA" id="ARBA00023239"/>
    </source>
</evidence>
<dbReference type="Proteomes" id="UP000001883">
    <property type="component" value="Chromosome"/>
</dbReference>
<evidence type="ECO:0000256" key="15">
    <source>
        <dbReference type="RuleBase" id="RU004161"/>
    </source>
</evidence>